<dbReference type="GO" id="GO:0000978">
    <property type="term" value="F:RNA polymerase II cis-regulatory region sequence-specific DNA binding"/>
    <property type="evidence" value="ECO:0007669"/>
    <property type="project" value="TreeGrafter"/>
</dbReference>
<dbReference type="FunFam" id="3.30.160.60:FF:002349">
    <property type="entry name" value="Zinc finger and BTB domain-containing 40"/>
    <property type="match status" value="1"/>
</dbReference>
<dbReference type="AlphaFoldDB" id="A0A8B9JI11"/>
<organism evidence="8 9">
    <name type="scientific">Astyanax mexicanus</name>
    <name type="common">Blind cave fish</name>
    <name type="synonym">Astyanax fasciatus mexicanus</name>
    <dbReference type="NCBI Taxonomy" id="7994"/>
    <lineage>
        <taxon>Eukaryota</taxon>
        <taxon>Metazoa</taxon>
        <taxon>Chordata</taxon>
        <taxon>Craniata</taxon>
        <taxon>Vertebrata</taxon>
        <taxon>Euteleostomi</taxon>
        <taxon>Actinopterygii</taxon>
        <taxon>Neopterygii</taxon>
        <taxon>Teleostei</taxon>
        <taxon>Ostariophysi</taxon>
        <taxon>Characiformes</taxon>
        <taxon>Characoidei</taxon>
        <taxon>Acestrorhamphidae</taxon>
        <taxon>Acestrorhamphinae</taxon>
        <taxon>Astyanax</taxon>
    </lineage>
</organism>
<accession>A0A8B9JI11</accession>
<evidence type="ECO:0000256" key="5">
    <source>
        <dbReference type="ARBA" id="ARBA00023242"/>
    </source>
</evidence>
<evidence type="ECO:0000259" key="7">
    <source>
        <dbReference type="PROSITE" id="PS50157"/>
    </source>
</evidence>
<evidence type="ECO:0000256" key="4">
    <source>
        <dbReference type="ARBA" id="ARBA00022833"/>
    </source>
</evidence>
<dbReference type="PANTHER" id="PTHR23235">
    <property type="entry name" value="KRUEPPEL-LIKE TRANSCRIPTION FACTOR"/>
    <property type="match status" value="1"/>
</dbReference>
<keyword evidence="5" id="KW-0539">Nucleus</keyword>
<evidence type="ECO:0000256" key="6">
    <source>
        <dbReference type="PROSITE-ProRule" id="PRU00042"/>
    </source>
</evidence>
<sequence>MPHNIWWPSSGHLTAHQTVHTGERPYECTHCGKRFAGKQYLRIHTKKHHPEDTMQNSHANI</sequence>
<keyword evidence="4" id="KW-0862">Zinc</keyword>
<evidence type="ECO:0000313" key="9">
    <source>
        <dbReference type="Proteomes" id="UP000694621"/>
    </source>
</evidence>
<dbReference type="SUPFAM" id="SSF57667">
    <property type="entry name" value="beta-beta-alpha zinc fingers"/>
    <property type="match status" value="1"/>
</dbReference>
<dbReference type="InterPro" id="IPR036236">
    <property type="entry name" value="Znf_C2H2_sf"/>
</dbReference>
<dbReference type="PROSITE" id="PS50157">
    <property type="entry name" value="ZINC_FINGER_C2H2_2"/>
    <property type="match status" value="1"/>
</dbReference>
<reference evidence="8" key="1">
    <citation type="submission" date="2025-08" db="UniProtKB">
        <authorList>
            <consortium name="Ensembl"/>
        </authorList>
    </citation>
    <scope>IDENTIFICATION</scope>
</reference>
<proteinExistence type="predicted"/>
<dbReference type="Proteomes" id="UP000694621">
    <property type="component" value="Unplaced"/>
</dbReference>
<dbReference type="Ensembl" id="ENSAMXT00005024021.1">
    <property type="protein sequence ID" value="ENSAMXP00005021735.1"/>
    <property type="gene ID" value="ENSAMXG00005011270.1"/>
</dbReference>
<keyword evidence="2" id="KW-0677">Repeat</keyword>
<feature type="domain" description="C2H2-type" evidence="7">
    <location>
        <begin position="26"/>
        <end position="53"/>
    </location>
</feature>
<dbReference type="PANTHER" id="PTHR23235:SF142">
    <property type="entry name" value="ZINC FINGER PROTEIN 384"/>
    <property type="match status" value="1"/>
</dbReference>
<dbReference type="GO" id="GO:0000981">
    <property type="term" value="F:DNA-binding transcription factor activity, RNA polymerase II-specific"/>
    <property type="evidence" value="ECO:0007669"/>
    <property type="project" value="TreeGrafter"/>
</dbReference>
<evidence type="ECO:0000256" key="2">
    <source>
        <dbReference type="ARBA" id="ARBA00022737"/>
    </source>
</evidence>
<protein>
    <recommendedName>
        <fullName evidence="7">C2H2-type domain-containing protein</fullName>
    </recommendedName>
</protein>
<dbReference type="GO" id="GO:0008270">
    <property type="term" value="F:zinc ion binding"/>
    <property type="evidence" value="ECO:0007669"/>
    <property type="project" value="UniProtKB-KW"/>
</dbReference>
<dbReference type="Pfam" id="PF00096">
    <property type="entry name" value="zf-C2H2"/>
    <property type="match status" value="1"/>
</dbReference>
<evidence type="ECO:0000256" key="1">
    <source>
        <dbReference type="ARBA" id="ARBA00022723"/>
    </source>
</evidence>
<name>A0A8B9JI11_ASTMX</name>
<evidence type="ECO:0000313" key="8">
    <source>
        <dbReference type="Ensembl" id="ENSAMXP00005021735.1"/>
    </source>
</evidence>
<evidence type="ECO:0000256" key="3">
    <source>
        <dbReference type="ARBA" id="ARBA00022771"/>
    </source>
</evidence>
<keyword evidence="1" id="KW-0479">Metal-binding</keyword>
<dbReference type="PROSITE" id="PS00028">
    <property type="entry name" value="ZINC_FINGER_C2H2_1"/>
    <property type="match status" value="1"/>
</dbReference>
<dbReference type="InterPro" id="IPR013087">
    <property type="entry name" value="Znf_C2H2_type"/>
</dbReference>
<dbReference type="SMART" id="SM00355">
    <property type="entry name" value="ZnF_C2H2"/>
    <property type="match status" value="1"/>
</dbReference>
<dbReference type="Gene3D" id="3.30.160.60">
    <property type="entry name" value="Classic Zinc Finger"/>
    <property type="match status" value="2"/>
</dbReference>
<keyword evidence="3 6" id="KW-0863">Zinc-finger</keyword>